<evidence type="ECO:0000313" key="4">
    <source>
        <dbReference type="EMBL" id="KAL3531350.1"/>
    </source>
</evidence>
<evidence type="ECO:0000256" key="1">
    <source>
        <dbReference type="ARBA" id="ARBA00008690"/>
    </source>
</evidence>
<dbReference type="PANTHER" id="PTHR33155">
    <property type="entry name" value="FANTASTIC FOUR-LIKE PROTEIN (DUF3049)"/>
    <property type="match status" value="1"/>
</dbReference>
<gene>
    <name evidence="4" type="ORF">ACH5RR_010672</name>
</gene>
<dbReference type="Proteomes" id="UP001630127">
    <property type="component" value="Unassembled WGS sequence"/>
</dbReference>
<comment type="caution">
    <text evidence="4">The sequence shown here is derived from an EMBL/GenBank/DDBJ whole genome shotgun (WGS) entry which is preliminary data.</text>
</comment>
<proteinExistence type="inferred from homology"/>
<evidence type="ECO:0000313" key="5">
    <source>
        <dbReference type="Proteomes" id="UP001630127"/>
    </source>
</evidence>
<feature type="domain" description="FAF" evidence="3">
    <location>
        <begin position="185"/>
        <end position="236"/>
    </location>
</feature>
<dbReference type="AlphaFoldDB" id="A0ABD3AJL7"/>
<dbReference type="InterPro" id="IPR046431">
    <property type="entry name" value="FAF_dom"/>
</dbReference>
<name>A0ABD3AJL7_9GENT</name>
<feature type="region of interest" description="Disordered" evidence="2">
    <location>
        <begin position="172"/>
        <end position="201"/>
    </location>
</feature>
<dbReference type="EMBL" id="JBJUIK010000004">
    <property type="protein sequence ID" value="KAL3531350.1"/>
    <property type="molecule type" value="Genomic_DNA"/>
</dbReference>
<evidence type="ECO:0000256" key="2">
    <source>
        <dbReference type="SAM" id="MobiDB-lite"/>
    </source>
</evidence>
<comment type="similarity">
    <text evidence="1">Belongs to the fantastic four family.</text>
</comment>
<accession>A0ABD3AJL7</accession>
<dbReference type="InterPro" id="IPR021410">
    <property type="entry name" value="FAF"/>
</dbReference>
<evidence type="ECO:0000259" key="3">
    <source>
        <dbReference type="Pfam" id="PF11250"/>
    </source>
</evidence>
<feature type="region of interest" description="Disordered" evidence="2">
    <location>
        <begin position="32"/>
        <end position="51"/>
    </location>
</feature>
<feature type="region of interest" description="Disordered" evidence="2">
    <location>
        <begin position="245"/>
        <end position="338"/>
    </location>
</feature>
<keyword evidence="5" id="KW-1185">Reference proteome</keyword>
<dbReference type="PANTHER" id="PTHR33155:SF8">
    <property type="entry name" value="PROTEIN FANTASTIC FOUR 1"/>
    <property type="match status" value="1"/>
</dbReference>
<sequence>MDNNMSSSGCQGLQSCLKPGLIEPHVLIQNLAPPKPNFSQSSPWPEKPNVSRPQQELNEIIQDENNKNINIVINKYFSFANAEHERNKDGDSVWSSIDALSKTCQRSNQSPEADQGYIHPLVKRSSSTLSTKSLEMCTESLGSETGSSIDESIDDFPTPLLKRLNFERIQRSRSRAKKMGRSVGFPPPLTSISGSDGVQVRPHREGGRLVLKAVTVSSCTSYFQAERANGRLRLKLLMDGYAEPDNIEFNDNEQNGEVDQENENADEEEEVESEDADDDVEDDGKSSEWEDDDLGVNDENVVGYEMGVEELPRPSSCKEGGSTRNKGMPSWPFRVAIS</sequence>
<protein>
    <recommendedName>
        <fullName evidence="3">FAF domain-containing protein</fullName>
    </recommendedName>
</protein>
<feature type="compositionally biased region" description="Acidic residues" evidence="2">
    <location>
        <begin position="245"/>
        <end position="282"/>
    </location>
</feature>
<dbReference type="Pfam" id="PF11250">
    <property type="entry name" value="FAF"/>
    <property type="match status" value="1"/>
</dbReference>
<reference evidence="4 5" key="1">
    <citation type="submission" date="2024-11" db="EMBL/GenBank/DDBJ databases">
        <title>A near-complete genome assembly of Cinchona calisaya.</title>
        <authorList>
            <person name="Lian D.C."/>
            <person name="Zhao X.W."/>
            <person name="Wei L."/>
        </authorList>
    </citation>
    <scope>NUCLEOTIDE SEQUENCE [LARGE SCALE GENOMIC DNA]</scope>
    <source>
        <tissue evidence="4">Nenye</tissue>
    </source>
</reference>
<organism evidence="4 5">
    <name type="scientific">Cinchona calisaya</name>
    <dbReference type="NCBI Taxonomy" id="153742"/>
    <lineage>
        <taxon>Eukaryota</taxon>
        <taxon>Viridiplantae</taxon>
        <taxon>Streptophyta</taxon>
        <taxon>Embryophyta</taxon>
        <taxon>Tracheophyta</taxon>
        <taxon>Spermatophyta</taxon>
        <taxon>Magnoliopsida</taxon>
        <taxon>eudicotyledons</taxon>
        <taxon>Gunneridae</taxon>
        <taxon>Pentapetalae</taxon>
        <taxon>asterids</taxon>
        <taxon>lamiids</taxon>
        <taxon>Gentianales</taxon>
        <taxon>Rubiaceae</taxon>
        <taxon>Cinchonoideae</taxon>
        <taxon>Cinchoneae</taxon>
        <taxon>Cinchona</taxon>
    </lineage>
</organism>